<dbReference type="NCBIfam" id="TIGR00229">
    <property type="entry name" value="sensory_box"/>
    <property type="match status" value="1"/>
</dbReference>
<dbReference type="InterPro" id="IPR043128">
    <property type="entry name" value="Rev_trsase/Diguanyl_cyclase"/>
</dbReference>
<dbReference type="InterPro" id="IPR035965">
    <property type="entry name" value="PAS-like_dom_sf"/>
</dbReference>
<feature type="domain" description="GGDEF" evidence="5">
    <location>
        <begin position="529"/>
        <end position="672"/>
    </location>
</feature>
<keyword evidence="3" id="KW-0812">Transmembrane</keyword>
<dbReference type="GO" id="GO:0043709">
    <property type="term" value="P:cell adhesion involved in single-species biofilm formation"/>
    <property type="evidence" value="ECO:0007669"/>
    <property type="project" value="TreeGrafter"/>
</dbReference>
<dbReference type="GO" id="GO:1902201">
    <property type="term" value="P:negative regulation of bacterial-type flagellum-dependent cell motility"/>
    <property type="evidence" value="ECO:0007669"/>
    <property type="project" value="TreeGrafter"/>
</dbReference>
<dbReference type="EMBL" id="MLCO01000141">
    <property type="protein sequence ID" value="ONG52311.1"/>
    <property type="molecule type" value="Genomic_DNA"/>
</dbReference>
<dbReference type="InterPro" id="IPR050469">
    <property type="entry name" value="Diguanylate_Cyclase"/>
</dbReference>
<dbReference type="Pfam" id="PF00990">
    <property type="entry name" value="GGDEF"/>
    <property type="match status" value="1"/>
</dbReference>
<dbReference type="NCBIfam" id="TIGR00254">
    <property type="entry name" value="GGDEF"/>
    <property type="match status" value="1"/>
</dbReference>
<dbReference type="EC" id="2.7.7.65" evidence="1"/>
<dbReference type="InterPro" id="IPR054327">
    <property type="entry name" value="His-kinase-like_sensor"/>
</dbReference>
<accession>A0A1V2H0N7</accession>
<dbReference type="InterPro" id="IPR029787">
    <property type="entry name" value="Nucleotide_cyclase"/>
</dbReference>
<evidence type="ECO:0000256" key="3">
    <source>
        <dbReference type="SAM" id="Phobius"/>
    </source>
</evidence>
<dbReference type="InterPro" id="IPR003018">
    <property type="entry name" value="GAF"/>
</dbReference>
<dbReference type="CDD" id="cd12914">
    <property type="entry name" value="PDC1_DGC_like"/>
    <property type="match status" value="1"/>
</dbReference>
<dbReference type="SUPFAM" id="SSF55781">
    <property type="entry name" value="GAF domain-like"/>
    <property type="match status" value="1"/>
</dbReference>
<proteinExistence type="predicted"/>
<dbReference type="Pfam" id="PF08448">
    <property type="entry name" value="PAS_4"/>
    <property type="match status" value="1"/>
</dbReference>
<dbReference type="SUPFAM" id="SSF55785">
    <property type="entry name" value="PYP-like sensor domain (PAS domain)"/>
    <property type="match status" value="1"/>
</dbReference>
<dbReference type="Gene3D" id="3.30.450.40">
    <property type="match status" value="1"/>
</dbReference>
<dbReference type="CDD" id="cd12915">
    <property type="entry name" value="PDC2_DGC_like"/>
    <property type="match status" value="1"/>
</dbReference>
<evidence type="ECO:0000313" key="6">
    <source>
        <dbReference type="EMBL" id="ONG52311.1"/>
    </source>
</evidence>
<evidence type="ECO:0000256" key="1">
    <source>
        <dbReference type="ARBA" id="ARBA00012528"/>
    </source>
</evidence>
<dbReference type="SMART" id="SM00267">
    <property type="entry name" value="GGDEF"/>
    <property type="match status" value="1"/>
</dbReference>
<dbReference type="Gene3D" id="3.30.450.20">
    <property type="entry name" value="PAS domain"/>
    <property type="match status" value="3"/>
</dbReference>
<keyword evidence="3" id="KW-1133">Transmembrane helix</keyword>
<evidence type="ECO:0000313" key="7">
    <source>
        <dbReference type="Proteomes" id="UP000188879"/>
    </source>
</evidence>
<keyword evidence="3" id="KW-0472">Membrane</keyword>
<dbReference type="InterPro" id="IPR000014">
    <property type="entry name" value="PAS"/>
</dbReference>
<dbReference type="PROSITE" id="PS50112">
    <property type="entry name" value="PAS"/>
    <property type="match status" value="1"/>
</dbReference>
<evidence type="ECO:0000256" key="2">
    <source>
        <dbReference type="ARBA" id="ARBA00034247"/>
    </source>
</evidence>
<dbReference type="GO" id="GO:0052621">
    <property type="term" value="F:diguanylate cyclase activity"/>
    <property type="evidence" value="ECO:0007669"/>
    <property type="project" value="UniProtKB-EC"/>
</dbReference>
<dbReference type="GO" id="GO:0005886">
    <property type="term" value="C:plasma membrane"/>
    <property type="evidence" value="ECO:0007669"/>
    <property type="project" value="TreeGrafter"/>
</dbReference>
<dbReference type="PANTHER" id="PTHR45138">
    <property type="entry name" value="REGULATORY COMPONENTS OF SENSORY TRANSDUCTION SYSTEM"/>
    <property type="match status" value="1"/>
</dbReference>
<dbReference type="FunFam" id="3.30.70.270:FF:000001">
    <property type="entry name" value="Diguanylate cyclase domain protein"/>
    <property type="match status" value="1"/>
</dbReference>
<dbReference type="PANTHER" id="PTHR45138:SF9">
    <property type="entry name" value="DIGUANYLATE CYCLASE DGCM-RELATED"/>
    <property type="match status" value="1"/>
</dbReference>
<dbReference type="InterPro" id="IPR000160">
    <property type="entry name" value="GGDEF_dom"/>
</dbReference>
<comment type="caution">
    <text evidence="6">The sequence shown here is derived from an EMBL/GenBank/DDBJ whole genome shotgun (WGS) entry which is preliminary data.</text>
</comment>
<protein>
    <recommendedName>
        <fullName evidence="1">diguanylate cyclase</fullName>
        <ecNumber evidence="1">2.7.7.65</ecNumber>
    </recommendedName>
</protein>
<feature type="domain" description="PAS" evidence="4">
    <location>
        <begin position="371"/>
        <end position="444"/>
    </location>
</feature>
<dbReference type="PROSITE" id="PS50887">
    <property type="entry name" value="GGDEF"/>
    <property type="match status" value="1"/>
</dbReference>
<reference evidence="6 7" key="1">
    <citation type="submission" date="2016-10" db="EMBL/GenBank/DDBJ databases">
        <title>Draft Genome sequence of Roseomonas sp. strain M3.</title>
        <authorList>
            <person name="Subhash Y."/>
            <person name="Lee S."/>
        </authorList>
    </citation>
    <scope>NUCLEOTIDE SEQUENCE [LARGE SCALE GENOMIC DNA]</scope>
    <source>
        <strain evidence="6 7">M3</strain>
    </source>
</reference>
<sequence length="847" mass="91850">MPERLGWRDATRGGAVGLTCRPALRLRARLRFWRRRHALRRREARPGKGLTSGGLTSGAALLALFGCAALIGLEGWHIWSDRRVKLRAVEISATNLARSLMQHTQDSFELTDIVLLDLAERLANDGTGAAARERLHQLLASHALGLASGAHFYVYDTDGHWLASSLPDLSRDHSVAERAYFRHHQTDPSRERFIGPPVFSHWRQRWVVTLTRRLQAPDGSFAGVILASIDAEALAENFARFELGAGSAIGLLRTDGTMLARHPFVPRLIGQSFAHAELFRHRLPQADHGAFEQFSPVDHVARVTAFQRGDRLPLVMTVSVGREAALEAWKREAIWRLGVAGLLSTLLALLGLRLVGQAGQRQEAERRLAEREADFRLLAENSSDLVARVGADGCFRYVSPASRRMFGAAPEDLLGRPVIEQVLPEDRAMVGAAVEPLRLGLAEEARISHRLRHGDGQVWIEVALRATRDAVTGAMGGAIVVMRDVTARKAEERQLEALARTDGLTGIANRRSFDEALAREWRRCAREALPVSLLLLDVDRFKLYNDHYGHQQGDATLRAVAQALAMQARRPGDLPARYGGEEMALLLAGSEPAEALLLAERARAAIQALAIEHDKSPPAGVVTVSIGVATAWPQPEVEGAAATGPEALVAAADGALYVAKRQGRNRVETTETVPPAPPPPPELPDEAQRLAVLRGYEEAGVGPDDADLDQITALAARCFGTPTAVVSLVGRDRQEFVSRVGLECDGTPRADSFCAHTIAGDGGTFTVTNAAADWRFAGNPLVTGATGLRFYAAAPLISPQGGQRMGALCVIDSKPRPPLTPAQERLLAAFAALVVDHMENRRKVAPV</sequence>
<dbReference type="CDD" id="cd01949">
    <property type="entry name" value="GGDEF"/>
    <property type="match status" value="1"/>
</dbReference>
<comment type="catalytic activity">
    <reaction evidence="2">
        <text>2 GTP = 3',3'-c-di-GMP + 2 diphosphate</text>
        <dbReference type="Rhea" id="RHEA:24898"/>
        <dbReference type="ChEBI" id="CHEBI:33019"/>
        <dbReference type="ChEBI" id="CHEBI:37565"/>
        <dbReference type="ChEBI" id="CHEBI:58805"/>
        <dbReference type="EC" id="2.7.7.65"/>
    </reaction>
</comment>
<dbReference type="SMART" id="SM00091">
    <property type="entry name" value="PAS"/>
    <property type="match status" value="1"/>
</dbReference>
<dbReference type="SUPFAM" id="SSF55073">
    <property type="entry name" value="Nucleotide cyclase"/>
    <property type="match status" value="1"/>
</dbReference>
<dbReference type="InterPro" id="IPR029016">
    <property type="entry name" value="GAF-like_dom_sf"/>
</dbReference>
<dbReference type="Proteomes" id="UP000188879">
    <property type="component" value="Unassembled WGS sequence"/>
</dbReference>
<name>A0A1V2H0N7_9PROT</name>
<gene>
    <name evidence="6" type="ORF">BKE38_14695</name>
</gene>
<evidence type="ECO:0000259" key="4">
    <source>
        <dbReference type="PROSITE" id="PS50112"/>
    </source>
</evidence>
<dbReference type="Gene3D" id="3.30.70.270">
    <property type="match status" value="1"/>
</dbReference>
<organism evidence="6 7">
    <name type="scientific">Teichococcus deserti</name>
    <dbReference type="NCBI Taxonomy" id="1817963"/>
    <lineage>
        <taxon>Bacteria</taxon>
        <taxon>Pseudomonadati</taxon>
        <taxon>Pseudomonadota</taxon>
        <taxon>Alphaproteobacteria</taxon>
        <taxon>Acetobacterales</taxon>
        <taxon>Roseomonadaceae</taxon>
        <taxon>Roseomonas</taxon>
    </lineage>
</organism>
<dbReference type="CDD" id="cd00130">
    <property type="entry name" value="PAS"/>
    <property type="match status" value="1"/>
</dbReference>
<dbReference type="AlphaFoldDB" id="A0A1V2H0N7"/>
<dbReference type="Pfam" id="PF01590">
    <property type="entry name" value="GAF"/>
    <property type="match status" value="1"/>
</dbReference>
<evidence type="ECO:0000259" key="5">
    <source>
        <dbReference type="PROSITE" id="PS50887"/>
    </source>
</evidence>
<dbReference type="InterPro" id="IPR013656">
    <property type="entry name" value="PAS_4"/>
</dbReference>
<dbReference type="Pfam" id="PF22588">
    <property type="entry name" value="dCache_1_like"/>
    <property type="match status" value="1"/>
</dbReference>
<keyword evidence="7" id="KW-1185">Reference proteome</keyword>
<feature type="transmembrane region" description="Helical" evidence="3">
    <location>
        <begin position="59"/>
        <end position="79"/>
    </location>
</feature>